<comment type="caution">
    <text evidence="1">The sequence shown here is derived from an EMBL/GenBank/DDBJ whole genome shotgun (WGS) entry which is preliminary data.</text>
</comment>
<name>A0ABT8VEG5_9BACL</name>
<reference evidence="1" key="1">
    <citation type="submission" date="2023-07" db="EMBL/GenBank/DDBJ databases">
        <authorList>
            <person name="Aktuganov G."/>
            <person name="Boyko T."/>
            <person name="Delegan Y."/>
            <person name="Galimzianova N."/>
            <person name="Gilvanova E."/>
            <person name="Korobov V."/>
            <person name="Kuzmina L."/>
            <person name="Melentiev A."/>
            <person name="Milman P."/>
            <person name="Ryabova A."/>
            <person name="Stupak E."/>
            <person name="Yasakov T."/>
            <person name="Zharikova N."/>
            <person name="Zhurenko E."/>
        </authorList>
    </citation>
    <scope>NUCLEOTIDE SEQUENCE</scope>
    <source>
        <strain evidence="1">IB-739</strain>
    </source>
</reference>
<evidence type="ECO:0000313" key="2">
    <source>
        <dbReference type="Proteomes" id="UP001168883"/>
    </source>
</evidence>
<gene>
    <name evidence="1" type="ORF">Q3C12_20325</name>
</gene>
<evidence type="ECO:0008006" key="3">
    <source>
        <dbReference type="Google" id="ProtNLM"/>
    </source>
</evidence>
<dbReference type="EMBL" id="JAUMKJ010000026">
    <property type="protein sequence ID" value="MDO3679359.1"/>
    <property type="molecule type" value="Genomic_DNA"/>
</dbReference>
<accession>A0ABT8VEG5</accession>
<dbReference type="RefSeq" id="WP_302879560.1">
    <property type="nucleotide sequence ID" value="NZ_JAUMKJ010000026.1"/>
</dbReference>
<evidence type="ECO:0000313" key="1">
    <source>
        <dbReference type="EMBL" id="MDO3679359.1"/>
    </source>
</evidence>
<proteinExistence type="predicted"/>
<sequence length="186" mass="21569">MDTRVKAYADEYKESMKYLSENKTGMDAMEIFSNQTSISQMVSAGAFTAERRAKIEKLIDSPYFARIDFKLADDNEADPFYIGRFSFVGNDNHMLIYDWRAPISSMYYDFELGPAFYEAPVGMIEGELTRKRQFKIKNSRMDYALESSISIIDEVLQRELSHNSDQRMKNIVATIQKEQNKIFLPS</sequence>
<protein>
    <recommendedName>
        <fullName evidence="3">DNA helicase</fullName>
    </recommendedName>
</protein>
<keyword evidence="2" id="KW-1185">Reference proteome</keyword>
<dbReference type="Proteomes" id="UP001168883">
    <property type="component" value="Unassembled WGS sequence"/>
</dbReference>
<organism evidence="1 2">
    <name type="scientific">Paenibacillus ehimensis</name>
    <dbReference type="NCBI Taxonomy" id="79264"/>
    <lineage>
        <taxon>Bacteria</taxon>
        <taxon>Bacillati</taxon>
        <taxon>Bacillota</taxon>
        <taxon>Bacilli</taxon>
        <taxon>Bacillales</taxon>
        <taxon>Paenibacillaceae</taxon>
        <taxon>Paenibacillus</taxon>
    </lineage>
</organism>